<feature type="non-terminal residue" evidence="2">
    <location>
        <position position="1"/>
    </location>
</feature>
<gene>
    <name evidence="2" type="ORF">J2R62_19025</name>
</gene>
<proteinExistence type="predicted"/>
<dbReference type="Pfam" id="PF00884">
    <property type="entry name" value="Sulfatase"/>
    <property type="match status" value="1"/>
</dbReference>
<evidence type="ECO:0000259" key="1">
    <source>
        <dbReference type="Pfam" id="PF00884"/>
    </source>
</evidence>
<dbReference type="InterPro" id="IPR000917">
    <property type="entry name" value="Sulfatase_N"/>
</dbReference>
<organism evidence="2 3">
    <name type="scientific">Plesiomonas shigelloides</name>
    <name type="common">Aeromonas shigelloides</name>
    <dbReference type="NCBI Taxonomy" id="703"/>
    <lineage>
        <taxon>Bacteria</taxon>
        <taxon>Pseudomonadati</taxon>
        <taxon>Pseudomonadota</taxon>
        <taxon>Gammaproteobacteria</taxon>
        <taxon>Enterobacterales</taxon>
        <taxon>Enterobacteriaceae</taxon>
        <taxon>Plesiomonas</taxon>
    </lineage>
</organism>
<dbReference type="PANTHER" id="PTHR30443:SF0">
    <property type="entry name" value="PHOSPHOETHANOLAMINE TRANSFERASE EPTA"/>
    <property type="match status" value="1"/>
</dbReference>
<feature type="domain" description="Sulfatase N-terminal" evidence="1">
    <location>
        <begin position="5"/>
        <end position="89"/>
    </location>
</feature>
<dbReference type="AlphaFoldDB" id="A0A8I1W9J4"/>
<comment type="caution">
    <text evidence="2">The sequence shown here is derived from an EMBL/GenBank/DDBJ whole genome shotgun (WGS) entry which is preliminary data.</text>
</comment>
<reference evidence="2" key="1">
    <citation type="submission" date="2021-03" db="EMBL/GenBank/DDBJ databases">
        <title>Plesiomonas shigelloides zfcc0051, isolated from zebrafish feces.</title>
        <authorList>
            <person name="Vanderhoek Z."/>
            <person name="Gaulke C."/>
        </authorList>
    </citation>
    <scope>NUCLEOTIDE SEQUENCE</scope>
    <source>
        <strain evidence="2">Zfcc0051</strain>
    </source>
</reference>
<dbReference type="GO" id="GO:0005886">
    <property type="term" value="C:plasma membrane"/>
    <property type="evidence" value="ECO:0007669"/>
    <property type="project" value="UniProtKB-SubCell"/>
</dbReference>
<name>A0A8I1W9J4_PLESH</name>
<dbReference type="GO" id="GO:0009244">
    <property type="term" value="P:lipopolysaccharide core region biosynthetic process"/>
    <property type="evidence" value="ECO:0007669"/>
    <property type="project" value="TreeGrafter"/>
</dbReference>
<evidence type="ECO:0000313" key="3">
    <source>
        <dbReference type="Proteomes" id="UP000664658"/>
    </source>
</evidence>
<dbReference type="Proteomes" id="UP000664658">
    <property type="component" value="Unassembled WGS sequence"/>
</dbReference>
<evidence type="ECO:0000313" key="2">
    <source>
        <dbReference type="EMBL" id="MBO1110198.1"/>
    </source>
</evidence>
<keyword evidence="2" id="KW-0808">Transferase</keyword>
<dbReference type="EMBL" id="JAFNAA010000426">
    <property type="protein sequence ID" value="MBO1110198.1"/>
    <property type="molecule type" value="Genomic_DNA"/>
</dbReference>
<dbReference type="GO" id="GO:0016787">
    <property type="term" value="F:hydrolase activity"/>
    <property type="evidence" value="ECO:0007669"/>
    <property type="project" value="UniProtKB-KW"/>
</dbReference>
<protein>
    <submittedName>
        <fullName evidence="2">Sulfatase-like hydrolase/transferase</fullName>
    </submittedName>
</protein>
<sequence>GTPRPTYYQRYPAAKGLFTPDLSRSEIENCSTEQLVTTSHNTIAYNGYQISQVINRRDSPALTQNYNTRLLYISDHGEPLGQSGLYLHGPS</sequence>
<dbReference type="RefSeq" id="WP_207543020.1">
    <property type="nucleotide sequence ID" value="NZ_JAFNAA010000426.1"/>
</dbReference>
<dbReference type="PANTHER" id="PTHR30443">
    <property type="entry name" value="INNER MEMBRANE PROTEIN"/>
    <property type="match status" value="1"/>
</dbReference>
<accession>A0A8I1W9J4</accession>
<dbReference type="InterPro" id="IPR017850">
    <property type="entry name" value="Alkaline_phosphatase_core_sf"/>
</dbReference>
<keyword evidence="2" id="KW-0378">Hydrolase</keyword>
<dbReference type="GO" id="GO:0016776">
    <property type="term" value="F:phosphotransferase activity, phosphate group as acceptor"/>
    <property type="evidence" value="ECO:0007669"/>
    <property type="project" value="TreeGrafter"/>
</dbReference>
<dbReference type="InterPro" id="IPR040423">
    <property type="entry name" value="PEA_transferase"/>
</dbReference>
<dbReference type="Gene3D" id="3.40.720.10">
    <property type="entry name" value="Alkaline Phosphatase, subunit A"/>
    <property type="match status" value="1"/>
</dbReference>